<dbReference type="Pfam" id="PF08479">
    <property type="entry name" value="POTRA_2"/>
    <property type="match status" value="1"/>
</dbReference>
<dbReference type="InterPro" id="IPR051544">
    <property type="entry name" value="TPS_OM_transporter"/>
</dbReference>
<comment type="caution">
    <text evidence="12">The sequence shown here is derived from an EMBL/GenBank/DDBJ whole genome shotgun (WGS) entry which is preliminary data.</text>
</comment>
<dbReference type="Gene3D" id="2.40.160.50">
    <property type="entry name" value="membrane protein fhac: a member of the omp85/tpsb transporter family"/>
    <property type="match status" value="1"/>
</dbReference>
<evidence type="ECO:0000256" key="2">
    <source>
        <dbReference type="ARBA" id="ARBA00009055"/>
    </source>
</evidence>
<gene>
    <name evidence="12" type="ORF">PMG71_11120</name>
</gene>
<keyword evidence="8" id="KW-0998">Cell outer membrane</keyword>
<evidence type="ECO:0000313" key="13">
    <source>
        <dbReference type="Proteomes" id="UP001235303"/>
    </source>
</evidence>
<keyword evidence="10" id="KW-0732">Signal</keyword>
<feature type="signal peptide" evidence="10">
    <location>
        <begin position="1"/>
        <end position="24"/>
    </location>
</feature>
<dbReference type="RefSeq" id="WP_283753735.1">
    <property type="nucleotide sequence ID" value="NZ_JAQOSP010000075.1"/>
</dbReference>
<keyword evidence="13" id="KW-1185">Reference proteome</keyword>
<dbReference type="Gene3D" id="3.10.20.310">
    <property type="entry name" value="membrane protein fhac"/>
    <property type="match status" value="1"/>
</dbReference>
<feature type="domain" description="POTRA" evidence="11">
    <location>
        <begin position="105"/>
        <end position="180"/>
    </location>
</feature>
<sequence>MRSALLISSLSVSTLASLIAPSWASSPITPETLEIIPPESIPSLSNFGAIAPPESLSWHFSPVSPLFESSFTPCFSIAPPEGMENTLQCSPLSQNSDNSESTQPIEVTEIRVTGSTIFSPEKLKEIVANYEGKSQTLEQLREAADKITELYLNGGYINSRAILGDQVVENGRVEIQVIEGRLEEIVVEGSGRLNPNYITSRIRRGAGVPLNSASLENELRLLKTDPLFESVDASLQPGAEIGQSKLTVRVSLKKPLSVNLFVDNYSPASVGSERLGVRVGYQNLTGLGDRAIIGYNRTTTGGNTNRYEFIYRIPLNAMDGSFTIQFLPDNNEISNIALQDLGIRGETKRYEFDYRQPLFRSPRQEFALSLGFSHHRGQTFLGDVPFGFGAGPDDRGRTHSSAIRFGQEYLRRDGSGIWGVRSQFYLGIDAFGATLNPGSTPDSRFFSWLLSLQRLQRLGDHHLLTFRGDLQLATTSLLPSRQYVIGGGQSVRGYRQNARSGDNGFFISIEDRITLQKDSKGQPTLMVAPFLDLGQVWNSGNNPNVLASENFLMGVGLGLLWEVAPGWNIRLDYGYPIINLPDRGNNAQDDGFYFSVNVEL</sequence>
<evidence type="ECO:0000256" key="5">
    <source>
        <dbReference type="ARBA" id="ARBA00022692"/>
    </source>
</evidence>
<feature type="coiled-coil region" evidence="9">
    <location>
        <begin position="123"/>
        <end position="150"/>
    </location>
</feature>
<evidence type="ECO:0000256" key="4">
    <source>
        <dbReference type="ARBA" id="ARBA00022452"/>
    </source>
</evidence>
<evidence type="ECO:0000313" key="12">
    <source>
        <dbReference type="EMBL" id="MDJ1169978.1"/>
    </source>
</evidence>
<dbReference type="PANTHER" id="PTHR34597">
    <property type="entry name" value="SLR1661 PROTEIN"/>
    <property type="match status" value="1"/>
</dbReference>
<keyword evidence="9" id="KW-0175">Coiled coil</keyword>
<evidence type="ECO:0000256" key="3">
    <source>
        <dbReference type="ARBA" id="ARBA00022448"/>
    </source>
</evidence>
<evidence type="ECO:0000256" key="7">
    <source>
        <dbReference type="ARBA" id="ARBA00023136"/>
    </source>
</evidence>
<reference evidence="12 13" key="1">
    <citation type="submission" date="2023-01" db="EMBL/GenBank/DDBJ databases">
        <title>Novel diversity within Roseofilum (Cyanobacteria; Desertifilaceae) from marine benthic mats with descriptions of four novel species.</title>
        <authorList>
            <person name="Wang Y."/>
            <person name="Berthold D.E."/>
            <person name="Hu J."/>
            <person name="Lefler F.W."/>
            <person name="Laughinghouse H.D. IV."/>
        </authorList>
    </citation>
    <scope>NUCLEOTIDE SEQUENCE [LARGE SCALE GENOMIC DNA]</scope>
    <source>
        <strain evidence="12 13">BLCC-M154</strain>
    </source>
</reference>
<evidence type="ECO:0000256" key="1">
    <source>
        <dbReference type="ARBA" id="ARBA00004442"/>
    </source>
</evidence>
<name>A0ABT7AST9_9CYAN</name>
<dbReference type="InterPro" id="IPR034746">
    <property type="entry name" value="POTRA"/>
</dbReference>
<keyword evidence="5" id="KW-0812">Transmembrane</keyword>
<evidence type="ECO:0000256" key="9">
    <source>
        <dbReference type="SAM" id="Coils"/>
    </source>
</evidence>
<dbReference type="InterPro" id="IPR013686">
    <property type="entry name" value="Polypept-transport_assoc_ShlB"/>
</dbReference>
<evidence type="ECO:0000259" key="11">
    <source>
        <dbReference type="PROSITE" id="PS51779"/>
    </source>
</evidence>
<dbReference type="InterPro" id="IPR005565">
    <property type="entry name" value="Hemolysn_activator_HlyB_C"/>
</dbReference>
<keyword evidence="6" id="KW-0653">Protein transport</keyword>
<comment type="similarity">
    <text evidence="2">Belongs to the TPS (TC 1.B.20) family.</text>
</comment>
<comment type="subcellular location">
    <subcellularLocation>
        <location evidence="1">Cell outer membrane</location>
    </subcellularLocation>
</comment>
<dbReference type="PROSITE" id="PS51779">
    <property type="entry name" value="POTRA"/>
    <property type="match status" value="1"/>
</dbReference>
<dbReference type="EMBL" id="JAQOSP010000075">
    <property type="protein sequence ID" value="MDJ1169978.1"/>
    <property type="molecule type" value="Genomic_DNA"/>
</dbReference>
<keyword evidence="7" id="KW-0472">Membrane</keyword>
<evidence type="ECO:0000256" key="10">
    <source>
        <dbReference type="SAM" id="SignalP"/>
    </source>
</evidence>
<accession>A0ABT7AST9</accession>
<dbReference type="Proteomes" id="UP001235303">
    <property type="component" value="Unassembled WGS sequence"/>
</dbReference>
<evidence type="ECO:0000256" key="8">
    <source>
        <dbReference type="ARBA" id="ARBA00023237"/>
    </source>
</evidence>
<feature type="chain" id="PRO_5045565352" evidence="10">
    <location>
        <begin position="25"/>
        <end position="600"/>
    </location>
</feature>
<keyword evidence="4" id="KW-1134">Transmembrane beta strand</keyword>
<dbReference type="Pfam" id="PF03865">
    <property type="entry name" value="ShlB"/>
    <property type="match status" value="1"/>
</dbReference>
<organism evidence="12 13">
    <name type="scientific">Roseofilum acuticapitatum BLCC-M154</name>
    <dbReference type="NCBI Taxonomy" id="3022444"/>
    <lineage>
        <taxon>Bacteria</taxon>
        <taxon>Bacillati</taxon>
        <taxon>Cyanobacteriota</taxon>
        <taxon>Cyanophyceae</taxon>
        <taxon>Desertifilales</taxon>
        <taxon>Desertifilaceae</taxon>
        <taxon>Roseofilum</taxon>
        <taxon>Roseofilum acuticapitatum</taxon>
    </lineage>
</organism>
<dbReference type="PANTHER" id="PTHR34597:SF3">
    <property type="entry name" value="OUTER MEMBRANE TRANSPORTER CDIB"/>
    <property type="match status" value="1"/>
</dbReference>
<evidence type="ECO:0000256" key="6">
    <source>
        <dbReference type="ARBA" id="ARBA00022927"/>
    </source>
</evidence>
<keyword evidence="3" id="KW-0813">Transport</keyword>
<protein>
    <submittedName>
        <fullName evidence="12">ShlB/FhaC/HecB family hemolysin secretion/activation protein</fullName>
    </submittedName>
</protein>
<proteinExistence type="inferred from homology"/>